<organism evidence="1 2">
    <name type="scientific">Tanacetum coccineum</name>
    <dbReference type="NCBI Taxonomy" id="301880"/>
    <lineage>
        <taxon>Eukaryota</taxon>
        <taxon>Viridiplantae</taxon>
        <taxon>Streptophyta</taxon>
        <taxon>Embryophyta</taxon>
        <taxon>Tracheophyta</taxon>
        <taxon>Spermatophyta</taxon>
        <taxon>Magnoliopsida</taxon>
        <taxon>eudicotyledons</taxon>
        <taxon>Gunneridae</taxon>
        <taxon>Pentapetalae</taxon>
        <taxon>asterids</taxon>
        <taxon>campanulids</taxon>
        <taxon>Asterales</taxon>
        <taxon>Asteraceae</taxon>
        <taxon>Asteroideae</taxon>
        <taxon>Anthemideae</taxon>
        <taxon>Anthemidinae</taxon>
        <taxon>Tanacetum</taxon>
    </lineage>
</organism>
<reference evidence="1" key="2">
    <citation type="submission" date="2022-01" db="EMBL/GenBank/DDBJ databases">
        <authorList>
            <person name="Yamashiro T."/>
            <person name="Shiraishi A."/>
            <person name="Satake H."/>
            <person name="Nakayama K."/>
        </authorList>
    </citation>
    <scope>NUCLEOTIDE SEQUENCE</scope>
</reference>
<dbReference type="PANTHER" id="PTHR11439:SF470">
    <property type="entry name" value="CYSTEINE-RICH RLK (RECEPTOR-LIKE PROTEIN KINASE) 8"/>
    <property type="match status" value="1"/>
</dbReference>
<proteinExistence type="predicted"/>
<keyword evidence="2" id="KW-1185">Reference proteome</keyword>
<dbReference type="EMBL" id="BQNB010011824">
    <property type="protein sequence ID" value="GJS95635.1"/>
    <property type="molecule type" value="Genomic_DNA"/>
</dbReference>
<protein>
    <submittedName>
        <fullName evidence="1">Retrovirus-related pol polyprotein from transposon TNT 1-94</fullName>
    </submittedName>
</protein>
<dbReference type="Proteomes" id="UP001151760">
    <property type="component" value="Unassembled WGS sequence"/>
</dbReference>
<evidence type="ECO:0000313" key="2">
    <source>
        <dbReference type="Proteomes" id="UP001151760"/>
    </source>
</evidence>
<reference evidence="1" key="1">
    <citation type="journal article" date="2022" name="Int. J. Mol. Sci.">
        <title>Draft Genome of Tanacetum Coccineum: Genomic Comparison of Closely Related Tanacetum-Family Plants.</title>
        <authorList>
            <person name="Yamashiro T."/>
            <person name="Shiraishi A."/>
            <person name="Nakayama K."/>
            <person name="Satake H."/>
        </authorList>
    </citation>
    <scope>NUCLEOTIDE SEQUENCE</scope>
</reference>
<sequence>MTAQGTSIYLEQYHDKFKIKVQTLQHCFEPTLAIKMNVKGLSMRQRKYSIDLVTHARLLDTKPLATLLDITIKLIVDTRDPNPDPSYFRTLVRKILYLTITKPDLSFAAQALSQYLQQPTNLHEEYWALLDSTCEVTWLQCLLKELQANVPTPILMMCDNASSIAIILLIMQGQSTLKLIISNLDNSFLLSSPPRIK</sequence>
<accession>A0ABQ5A387</accession>
<dbReference type="PANTHER" id="PTHR11439">
    <property type="entry name" value="GAG-POL-RELATED RETROTRANSPOSON"/>
    <property type="match status" value="1"/>
</dbReference>
<comment type="caution">
    <text evidence="1">The sequence shown here is derived from an EMBL/GenBank/DDBJ whole genome shotgun (WGS) entry which is preliminary data.</text>
</comment>
<gene>
    <name evidence="1" type="ORF">Tco_0802603</name>
</gene>
<name>A0ABQ5A387_9ASTR</name>
<evidence type="ECO:0000313" key="1">
    <source>
        <dbReference type="EMBL" id="GJS95635.1"/>
    </source>
</evidence>